<dbReference type="PROSITE" id="PS50801">
    <property type="entry name" value="STAS"/>
    <property type="match status" value="1"/>
</dbReference>
<dbReference type="Proteomes" id="UP000535890">
    <property type="component" value="Unassembled WGS sequence"/>
</dbReference>
<dbReference type="InterPro" id="IPR002645">
    <property type="entry name" value="STAS_dom"/>
</dbReference>
<dbReference type="EMBL" id="JACCBN010000001">
    <property type="protein sequence ID" value="NYD39651.1"/>
    <property type="molecule type" value="Genomic_DNA"/>
</dbReference>
<dbReference type="InterPro" id="IPR036513">
    <property type="entry name" value="STAS_dom_sf"/>
</dbReference>
<feature type="domain" description="STAS" evidence="1">
    <location>
        <begin position="1"/>
        <end position="103"/>
    </location>
</feature>
<name>A0A7Y9J904_9PSEU</name>
<dbReference type="Gene3D" id="3.30.750.24">
    <property type="entry name" value="STAS domain"/>
    <property type="match status" value="1"/>
</dbReference>
<accession>A0A7Y9J904</accession>
<dbReference type="RefSeq" id="WP_179796943.1">
    <property type="nucleotide sequence ID" value="NZ_BAABHP010000032.1"/>
</dbReference>
<evidence type="ECO:0000259" key="1">
    <source>
        <dbReference type="PROSITE" id="PS50801"/>
    </source>
</evidence>
<dbReference type="CDD" id="cd07043">
    <property type="entry name" value="STAS_anti-anti-sigma_factors"/>
    <property type="match status" value="1"/>
</dbReference>
<comment type="caution">
    <text evidence="2">The sequence shown here is derived from an EMBL/GenBank/DDBJ whole genome shotgun (WGS) entry which is preliminary data.</text>
</comment>
<sequence>MDVHPRAVRIRMYGDLDAGAAPRLHRVLTDTIAQVVEGPRTSVVRMTIDLEAVDLLAAAGMTVLLRARGVAESHGLDWVVCVNPRGRRALTMAGLDGALLLRR</sequence>
<organism evidence="2 3">
    <name type="scientific">Actinomycetospora corticicola</name>
    <dbReference type="NCBI Taxonomy" id="663602"/>
    <lineage>
        <taxon>Bacteria</taxon>
        <taxon>Bacillati</taxon>
        <taxon>Actinomycetota</taxon>
        <taxon>Actinomycetes</taxon>
        <taxon>Pseudonocardiales</taxon>
        <taxon>Pseudonocardiaceae</taxon>
        <taxon>Actinomycetospora</taxon>
    </lineage>
</organism>
<evidence type="ECO:0000313" key="2">
    <source>
        <dbReference type="EMBL" id="NYD39651.1"/>
    </source>
</evidence>
<evidence type="ECO:0000313" key="3">
    <source>
        <dbReference type="Proteomes" id="UP000535890"/>
    </source>
</evidence>
<dbReference type="AlphaFoldDB" id="A0A7Y9J904"/>
<gene>
    <name evidence="2" type="ORF">BJ983_005753</name>
</gene>
<dbReference type="Pfam" id="PF01740">
    <property type="entry name" value="STAS"/>
    <property type="match status" value="1"/>
</dbReference>
<dbReference type="SUPFAM" id="SSF52091">
    <property type="entry name" value="SpoIIaa-like"/>
    <property type="match status" value="1"/>
</dbReference>
<keyword evidence="3" id="KW-1185">Reference proteome</keyword>
<reference evidence="2 3" key="1">
    <citation type="submission" date="2020-07" db="EMBL/GenBank/DDBJ databases">
        <title>Sequencing the genomes of 1000 actinobacteria strains.</title>
        <authorList>
            <person name="Klenk H.-P."/>
        </authorList>
    </citation>
    <scope>NUCLEOTIDE SEQUENCE [LARGE SCALE GENOMIC DNA]</scope>
    <source>
        <strain evidence="2 3">DSM 45772</strain>
    </source>
</reference>
<proteinExistence type="predicted"/>
<protein>
    <submittedName>
        <fullName evidence="2">Anti-anti-sigma factor</fullName>
    </submittedName>
</protein>